<keyword evidence="3" id="KW-1185">Reference proteome</keyword>
<dbReference type="RefSeq" id="WP_194696492.1">
    <property type="nucleotide sequence ID" value="NZ_JADKPO010000013.1"/>
</dbReference>
<reference evidence="2" key="1">
    <citation type="submission" date="2020-11" db="EMBL/GenBank/DDBJ databases">
        <title>Nocardioides cynanchi sp. nov., isolated from soil of rhizosphere of Cynanchum wilfordii.</title>
        <authorList>
            <person name="Lee J.-S."/>
            <person name="Suh M.K."/>
            <person name="Kim J.-S."/>
        </authorList>
    </citation>
    <scope>NUCLEOTIDE SEQUENCE</scope>
    <source>
        <strain evidence="2">KCTC 19276</strain>
    </source>
</reference>
<sequence length="438" mass="48629">MAKEVKSALASRGITGETAPPKGIDGKQWSLLRYRLTTEAVSDVADEWRARRLGQAIPDFTPLTPDEVAEPSDLPTWRVRGLWSLGSHGTWAGPKKSFKTTLHDCMAIGVASGQRVLDEWEVVDPGPVLIYAGEGSIEWRKRSLQRIAHDLYNVKLGSGDDQAQVHVVPTAYPFNTPEFRLALAENIKAIKPAFVTLDSTYNYHPRGINTADMYDRGPLFAELSALVRDADSETSLLLIDHMRQAASHDLDAIAMAGVGQWADSWILNIPEHTDPEEGLFKIQMSIGSRRWGGRRRLAEVDLGRFDEDDESWTHPMRVEVSAGEWTSKPKGRSDDRIDHAILQVVRDNEWSLTQTALVDKVGGNVARTRDRLNLLVSQRLLAVERRKRPEGKGGREVVRELVGFPDDAHVESATTTPRSRPAKRGRGSAAASRKKGRG</sequence>
<evidence type="ECO:0000313" key="2">
    <source>
        <dbReference type="EMBL" id="MBF4768337.1"/>
    </source>
</evidence>
<organism evidence="2 3">
    <name type="scientific">Nocardioides agariphilus</name>
    <dbReference type="NCBI Taxonomy" id="433664"/>
    <lineage>
        <taxon>Bacteria</taxon>
        <taxon>Bacillati</taxon>
        <taxon>Actinomycetota</taxon>
        <taxon>Actinomycetes</taxon>
        <taxon>Propionibacteriales</taxon>
        <taxon>Nocardioidaceae</taxon>
        <taxon>Nocardioides</taxon>
    </lineage>
</organism>
<comment type="caution">
    <text evidence="2">The sequence shown here is derived from an EMBL/GenBank/DDBJ whole genome shotgun (WGS) entry which is preliminary data.</text>
</comment>
<evidence type="ECO:0000256" key="1">
    <source>
        <dbReference type="SAM" id="MobiDB-lite"/>
    </source>
</evidence>
<accession>A0A930VPI8</accession>
<name>A0A930VPI8_9ACTN</name>
<dbReference type="Gene3D" id="3.40.50.300">
    <property type="entry name" value="P-loop containing nucleotide triphosphate hydrolases"/>
    <property type="match status" value="1"/>
</dbReference>
<feature type="region of interest" description="Disordered" evidence="1">
    <location>
        <begin position="386"/>
        <end position="438"/>
    </location>
</feature>
<feature type="compositionally biased region" description="Basic and acidic residues" evidence="1">
    <location>
        <begin position="390"/>
        <end position="399"/>
    </location>
</feature>
<dbReference type="InterPro" id="IPR027417">
    <property type="entry name" value="P-loop_NTPase"/>
</dbReference>
<dbReference type="Proteomes" id="UP000660668">
    <property type="component" value="Unassembled WGS sequence"/>
</dbReference>
<dbReference type="EMBL" id="JADKPO010000013">
    <property type="protein sequence ID" value="MBF4768337.1"/>
    <property type="molecule type" value="Genomic_DNA"/>
</dbReference>
<proteinExistence type="predicted"/>
<feature type="compositionally biased region" description="Basic residues" evidence="1">
    <location>
        <begin position="420"/>
        <end position="438"/>
    </location>
</feature>
<dbReference type="AlphaFoldDB" id="A0A930VPI8"/>
<protein>
    <submittedName>
        <fullName evidence="2">AAA family ATPase</fullName>
    </submittedName>
</protein>
<dbReference type="Pfam" id="PF13481">
    <property type="entry name" value="AAA_25"/>
    <property type="match status" value="1"/>
</dbReference>
<gene>
    <name evidence="2" type="ORF">ISU10_11220</name>
</gene>
<evidence type="ECO:0000313" key="3">
    <source>
        <dbReference type="Proteomes" id="UP000660668"/>
    </source>
</evidence>